<dbReference type="EMBL" id="JBBPBM010001069">
    <property type="protein sequence ID" value="KAK8487659.1"/>
    <property type="molecule type" value="Genomic_DNA"/>
</dbReference>
<evidence type="ECO:0000313" key="2">
    <source>
        <dbReference type="EMBL" id="KAK8487659.1"/>
    </source>
</evidence>
<proteinExistence type="predicted"/>
<keyword evidence="1" id="KW-0812">Transmembrane</keyword>
<reference evidence="2 3" key="1">
    <citation type="journal article" date="2024" name="G3 (Bethesda)">
        <title>Genome assembly of Hibiscus sabdariffa L. provides insights into metabolisms of medicinal natural products.</title>
        <authorList>
            <person name="Kim T."/>
        </authorList>
    </citation>
    <scope>NUCLEOTIDE SEQUENCE [LARGE SCALE GENOMIC DNA]</scope>
    <source>
        <strain evidence="2">TK-2024</strain>
        <tissue evidence="2">Old leaves</tissue>
    </source>
</reference>
<keyword evidence="3" id="KW-1185">Reference proteome</keyword>
<keyword evidence="1" id="KW-0472">Membrane</keyword>
<accession>A0ABR2A3P6</accession>
<feature type="transmembrane region" description="Helical" evidence="1">
    <location>
        <begin position="65"/>
        <end position="82"/>
    </location>
</feature>
<evidence type="ECO:0000313" key="3">
    <source>
        <dbReference type="Proteomes" id="UP001472677"/>
    </source>
</evidence>
<name>A0ABR2A3P6_9ROSI</name>
<sequence>MSTYQEAIINVEVKEAISKVKAKEATTNVEEKEEISKDEVQVEKTKAETKGHEKKLDAVIMIERLNGFILYGFILMVMMARYEGRRGGGSNHRNICGSLARIRSNQSLGIAKANNQSSLITGQDLLKPVLQGEV</sequence>
<evidence type="ECO:0000256" key="1">
    <source>
        <dbReference type="SAM" id="Phobius"/>
    </source>
</evidence>
<organism evidence="2 3">
    <name type="scientific">Hibiscus sabdariffa</name>
    <name type="common">roselle</name>
    <dbReference type="NCBI Taxonomy" id="183260"/>
    <lineage>
        <taxon>Eukaryota</taxon>
        <taxon>Viridiplantae</taxon>
        <taxon>Streptophyta</taxon>
        <taxon>Embryophyta</taxon>
        <taxon>Tracheophyta</taxon>
        <taxon>Spermatophyta</taxon>
        <taxon>Magnoliopsida</taxon>
        <taxon>eudicotyledons</taxon>
        <taxon>Gunneridae</taxon>
        <taxon>Pentapetalae</taxon>
        <taxon>rosids</taxon>
        <taxon>malvids</taxon>
        <taxon>Malvales</taxon>
        <taxon>Malvaceae</taxon>
        <taxon>Malvoideae</taxon>
        <taxon>Hibiscus</taxon>
    </lineage>
</organism>
<comment type="caution">
    <text evidence="2">The sequence shown here is derived from an EMBL/GenBank/DDBJ whole genome shotgun (WGS) entry which is preliminary data.</text>
</comment>
<keyword evidence="1" id="KW-1133">Transmembrane helix</keyword>
<dbReference type="Proteomes" id="UP001472677">
    <property type="component" value="Unassembled WGS sequence"/>
</dbReference>
<protein>
    <submittedName>
        <fullName evidence="2">Uncharacterized protein</fullName>
    </submittedName>
</protein>
<gene>
    <name evidence="2" type="ORF">V6N12_000232</name>
</gene>